<keyword evidence="2" id="KW-1133">Transmembrane helix</keyword>
<name>A0A6A4IF77_9AGAR</name>
<evidence type="ECO:0000256" key="3">
    <source>
        <dbReference type="SAM" id="SignalP"/>
    </source>
</evidence>
<keyword evidence="5" id="KW-1185">Reference proteome</keyword>
<organism evidence="4 5">
    <name type="scientific">Gymnopus androsaceus JB14</name>
    <dbReference type="NCBI Taxonomy" id="1447944"/>
    <lineage>
        <taxon>Eukaryota</taxon>
        <taxon>Fungi</taxon>
        <taxon>Dikarya</taxon>
        <taxon>Basidiomycota</taxon>
        <taxon>Agaricomycotina</taxon>
        <taxon>Agaricomycetes</taxon>
        <taxon>Agaricomycetidae</taxon>
        <taxon>Agaricales</taxon>
        <taxon>Marasmiineae</taxon>
        <taxon>Omphalotaceae</taxon>
        <taxon>Gymnopus</taxon>
    </lineage>
</organism>
<evidence type="ECO:0000313" key="4">
    <source>
        <dbReference type="EMBL" id="KAE9409301.1"/>
    </source>
</evidence>
<evidence type="ECO:0000256" key="2">
    <source>
        <dbReference type="SAM" id="Phobius"/>
    </source>
</evidence>
<feature type="chain" id="PRO_5025380172" evidence="3">
    <location>
        <begin position="21"/>
        <end position="235"/>
    </location>
</feature>
<reference evidence="4" key="1">
    <citation type="journal article" date="2019" name="Environ. Microbiol.">
        <title>Fungal ecological strategies reflected in gene transcription - a case study of two litter decomposers.</title>
        <authorList>
            <person name="Barbi F."/>
            <person name="Kohler A."/>
            <person name="Barry K."/>
            <person name="Baskaran P."/>
            <person name="Daum C."/>
            <person name="Fauchery L."/>
            <person name="Ihrmark K."/>
            <person name="Kuo A."/>
            <person name="LaButti K."/>
            <person name="Lipzen A."/>
            <person name="Morin E."/>
            <person name="Grigoriev I.V."/>
            <person name="Henrissat B."/>
            <person name="Lindahl B."/>
            <person name="Martin F."/>
        </authorList>
    </citation>
    <scope>NUCLEOTIDE SEQUENCE</scope>
    <source>
        <strain evidence="4">JB14</strain>
    </source>
</reference>
<proteinExistence type="predicted"/>
<evidence type="ECO:0000256" key="1">
    <source>
        <dbReference type="SAM" id="MobiDB-lite"/>
    </source>
</evidence>
<sequence length="235" mass="23594">MIRQILLALFAVSFALLANGAPIPIGRSDNENRDFVENVTKGVASVWHKVTSKIGNEFHHSTSLPSGFAETVTASAGHTYTVITTTGGPAVTLTNGKHGEVTSFAGHKFTIVKPTPTVTPTITSATTHTVTHSHTPSAIATTTTSASSSTTTGTSSTTTGTSSSTTGTSSTATSGSSTSSGSSSSTKTSSTGFPTSTFFNNSAPAGARVSTAFLPMLASLATILGGSVLGALFAL</sequence>
<keyword evidence="2" id="KW-0472">Membrane</keyword>
<dbReference type="Proteomes" id="UP000799118">
    <property type="component" value="Unassembled WGS sequence"/>
</dbReference>
<keyword evidence="3" id="KW-0732">Signal</keyword>
<dbReference type="AlphaFoldDB" id="A0A6A4IF77"/>
<feature type="signal peptide" evidence="3">
    <location>
        <begin position="1"/>
        <end position="20"/>
    </location>
</feature>
<evidence type="ECO:0000313" key="5">
    <source>
        <dbReference type="Proteomes" id="UP000799118"/>
    </source>
</evidence>
<keyword evidence="2" id="KW-0812">Transmembrane</keyword>
<feature type="region of interest" description="Disordered" evidence="1">
    <location>
        <begin position="116"/>
        <end position="193"/>
    </location>
</feature>
<feature type="transmembrane region" description="Helical" evidence="2">
    <location>
        <begin position="212"/>
        <end position="234"/>
    </location>
</feature>
<gene>
    <name evidence="4" type="ORF">BT96DRAFT_1012877</name>
</gene>
<dbReference type="EMBL" id="ML769388">
    <property type="protein sequence ID" value="KAE9409301.1"/>
    <property type="molecule type" value="Genomic_DNA"/>
</dbReference>
<protein>
    <submittedName>
        <fullName evidence="4">Uncharacterized protein</fullName>
    </submittedName>
</protein>
<accession>A0A6A4IF77</accession>